<evidence type="ECO:0000256" key="3">
    <source>
        <dbReference type="ARBA" id="ARBA00022989"/>
    </source>
</evidence>
<comment type="subcellular location">
    <subcellularLocation>
        <location evidence="1">Membrane</location>
        <topology evidence="1">Multi-pass membrane protein</topology>
    </subcellularLocation>
</comment>
<feature type="compositionally biased region" description="Polar residues" evidence="5">
    <location>
        <begin position="53"/>
        <end position="66"/>
    </location>
</feature>
<evidence type="ECO:0000256" key="5">
    <source>
        <dbReference type="SAM" id="MobiDB-lite"/>
    </source>
</evidence>
<dbReference type="PANTHER" id="PTHR23507">
    <property type="entry name" value="ZGC:174356"/>
    <property type="match status" value="1"/>
</dbReference>
<dbReference type="EMBL" id="JBAHYK010001257">
    <property type="protein sequence ID" value="KAL0568795.1"/>
    <property type="molecule type" value="Genomic_DNA"/>
</dbReference>
<protein>
    <recommendedName>
        <fullName evidence="9">Solute carrier family 40 protein</fullName>
    </recommendedName>
</protein>
<evidence type="ECO:0000256" key="2">
    <source>
        <dbReference type="ARBA" id="ARBA00022692"/>
    </source>
</evidence>
<evidence type="ECO:0000313" key="8">
    <source>
        <dbReference type="Proteomes" id="UP001465976"/>
    </source>
</evidence>
<keyword evidence="8" id="KW-1185">Reference proteome</keyword>
<keyword evidence="4 6" id="KW-0472">Membrane</keyword>
<comment type="caution">
    <text evidence="7">The sequence shown here is derived from an EMBL/GenBank/DDBJ whole genome shotgun (WGS) entry which is preliminary data.</text>
</comment>
<dbReference type="PANTHER" id="PTHR23507:SF1">
    <property type="entry name" value="FI18259P1-RELATED"/>
    <property type="match status" value="1"/>
</dbReference>
<accession>A0ABR3F0R2</accession>
<name>A0ABR3F0R2_9AGAR</name>
<feature type="non-terminal residue" evidence="7">
    <location>
        <position position="1"/>
    </location>
</feature>
<keyword evidence="2 6" id="KW-0812">Transmembrane</keyword>
<organism evidence="7 8">
    <name type="scientific">Marasmius crinis-equi</name>
    <dbReference type="NCBI Taxonomy" id="585013"/>
    <lineage>
        <taxon>Eukaryota</taxon>
        <taxon>Fungi</taxon>
        <taxon>Dikarya</taxon>
        <taxon>Basidiomycota</taxon>
        <taxon>Agaricomycotina</taxon>
        <taxon>Agaricomycetes</taxon>
        <taxon>Agaricomycetidae</taxon>
        <taxon>Agaricales</taxon>
        <taxon>Marasmiineae</taxon>
        <taxon>Marasmiaceae</taxon>
        <taxon>Marasmius</taxon>
    </lineage>
</organism>
<evidence type="ECO:0000256" key="6">
    <source>
        <dbReference type="SAM" id="Phobius"/>
    </source>
</evidence>
<feature type="transmembrane region" description="Helical" evidence="6">
    <location>
        <begin position="23"/>
        <end position="47"/>
    </location>
</feature>
<evidence type="ECO:0008006" key="9">
    <source>
        <dbReference type="Google" id="ProtNLM"/>
    </source>
</evidence>
<feature type="transmembrane region" description="Helical" evidence="6">
    <location>
        <begin position="134"/>
        <end position="160"/>
    </location>
</feature>
<evidence type="ECO:0000313" key="7">
    <source>
        <dbReference type="EMBL" id="KAL0568795.1"/>
    </source>
</evidence>
<sequence>GVYQIKYYYAGHTYNWAADQLSYYISFAGGMRAVTTLVLFPTIISFFKPKPKPSSQTPEEPTTSIANGKKNKPKPTKQQMRREINFDLLLSRGSLFLDIFANFLISVLPAPSGNVHPMTVTSITKPVSFHQSEVLFVAATAFSSMSAGLVPALQSLALCIMQARDLLHAESNQAMHNGEEGSAKDSDSNETGKLFGALSTLQALGQMIIGPMLFGLVYSETVAQYPKAIFALACGILVASICATLLIRNPVHSERAVRDKGKGKRRSRRQDEEERRGRSRVSKDLFGGRYGPEDVDNDVAAAHRYNVDAGASA</sequence>
<reference evidence="7 8" key="1">
    <citation type="submission" date="2024-02" db="EMBL/GenBank/DDBJ databases">
        <title>A draft genome for the cacao thread blight pathogen Marasmius crinis-equi.</title>
        <authorList>
            <person name="Cohen S.P."/>
            <person name="Baruah I.K."/>
            <person name="Amoako-Attah I."/>
            <person name="Bukari Y."/>
            <person name="Meinhardt L.W."/>
            <person name="Bailey B.A."/>
        </authorList>
    </citation>
    <scope>NUCLEOTIDE SEQUENCE [LARGE SCALE GENOMIC DNA]</scope>
    <source>
        <strain evidence="7 8">GH-76</strain>
    </source>
</reference>
<dbReference type="SUPFAM" id="SSF103473">
    <property type="entry name" value="MFS general substrate transporter"/>
    <property type="match status" value="1"/>
</dbReference>
<evidence type="ECO:0000256" key="1">
    <source>
        <dbReference type="ARBA" id="ARBA00004141"/>
    </source>
</evidence>
<feature type="transmembrane region" description="Helical" evidence="6">
    <location>
        <begin position="228"/>
        <end position="247"/>
    </location>
</feature>
<feature type="region of interest" description="Disordered" evidence="5">
    <location>
        <begin position="50"/>
        <end position="78"/>
    </location>
</feature>
<dbReference type="InterPro" id="IPR036259">
    <property type="entry name" value="MFS_trans_sf"/>
</dbReference>
<keyword evidence="3 6" id="KW-1133">Transmembrane helix</keyword>
<evidence type="ECO:0000256" key="4">
    <source>
        <dbReference type="ARBA" id="ARBA00023136"/>
    </source>
</evidence>
<proteinExistence type="predicted"/>
<feature type="transmembrane region" description="Helical" evidence="6">
    <location>
        <begin position="89"/>
        <end position="108"/>
    </location>
</feature>
<feature type="transmembrane region" description="Helical" evidence="6">
    <location>
        <begin position="194"/>
        <end position="216"/>
    </location>
</feature>
<dbReference type="Proteomes" id="UP001465976">
    <property type="component" value="Unassembled WGS sequence"/>
</dbReference>
<feature type="region of interest" description="Disordered" evidence="5">
    <location>
        <begin position="256"/>
        <end position="295"/>
    </location>
</feature>
<gene>
    <name evidence="7" type="ORF">V5O48_013178</name>
</gene>